<dbReference type="PANTHER" id="PTHR11802:SF479">
    <property type="entry name" value="CARBOXYPEPTIDASE"/>
    <property type="match status" value="1"/>
</dbReference>
<evidence type="ECO:0000256" key="3">
    <source>
        <dbReference type="ARBA" id="ARBA00022670"/>
    </source>
</evidence>
<evidence type="ECO:0000313" key="8">
    <source>
        <dbReference type="Proteomes" id="UP000239156"/>
    </source>
</evidence>
<keyword evidence="8" id="KW-1185">Reference proteome</keyword>
<evidence type="ECO:0000256" key="6">
    <source>
        <dbReference type="SAM" id="SignalP"/>
    </source>
</evidence>
<dbReference type="Proteomes" id="UP000239156">
    <property type="component" value="Unassembled WGS sequence"/>
</dbReference>
<evidence type="ECO:0000256" key="2">
    <source>
        <dbReference type="ARBA" id="ARBA00022645"/>
    </source>
</evidence>
<dbReference type="InterPro" id="IPR029058">
    <property type="entry name" value="AB_hydrolase_fold"/>
</dbReference>
<dbReference type="InterPro" id="IPR001563">
    <property type="entry name" value="Peptidase_S10"/>
</dbReference>
<accession>A0A2S4VSH6</accession>
<dbReference type="PANTHER" id="PTHR11802">
    <property type="entry name" value="SERINE PROTEASE FAMILY S10 SERINE CARBOXYPEPTIDASE"/>
    <property type="match status" value="1"/>
</dbReference>
<protein>
    <submittedName>
        <fullName evidence="7">Uncharacterized protein</fullName>
    </submittedName>
</protein>
<feature type="signal peptide" evidence="6">
    <location>
        <begin position="1"/>
        <end position="26"/>
    </location>
</feature>
<dbReference type="EMBL" id="PKSL01000031">
    <property type="protein sequence ID" value="POW12482.1"/>
    <property type="molecule type" value="Genomic_DNA"/>
</dbReference>
<gene>
    <name evidence="7" type="ORF">PSTT_04502</name>
</gene>
<keyword evidence="2" id="KW-0121">Carboxypeptidase</keyword>
<dbReference type="VEuPathDB" id="FungiDB:PSTT_04502"/>
<dbReference type="SUPFAM" id="SSF53474">
    <property type="entry name" value="alpha/beta-Hydrolases"/>
    <property type="match status" value="1"/>
</dbReference>
<keyword evidence="4" id="KW-0378">Hydrolase</keyword>
<comment type="caution">
    <text evidence="7">The sequence shown here is derived from an EMBL/GenBank/DDBJ whole genome shotgun (WGS) entry which is preliminary data.</text>
</comment>
<keyword evidence="3" id="KW-0645">Protease</keyword>
<dbReference type="AlphaFoldDB" id="A0A2S4VSH6"/>
<proteinExistence type="inferred from homology"/>
<dbReference type="GO" id="GO:0006508">
    <property type="term" value="P:proteolysis"/>
    <property type="evidence" value="ECO:0007669"/>
    <property type="project" value="UniProtKB-KW"/>
</dbReference>
<evidence type="ECO:0000313" key="7">
    <source>
        <dbReference type="EMBL" id="POW12482.1"/>
    </source>
</evidence>
<comment type="similarity">
    <text evidence="1">Belongs to the peptidase S10 family.</text>
</comment>
<dbReference type="Pfam" id="PF00450">
    <property type="entry name" value="Peptidase_S10"/>
    <property type="match status" value="1"/>
</dbReference>
<reference evidence="7" key="1">
    <citation type="submission" date="2017-12" db="EMBL/GenBank/DDBJ databases">
        <title>Gene loss provides genomic basis for host adaptation in cereal stripe rust fungi.</title>
        <authorList>
            <person name="Xia C."/>
        </authorList>
    </citation>
    <scope>NUCLEOTIDE SEQUENCE [LARGE SCALE GENOMIC DNA]</scope>
    <source>
        <strain evidence="7">93-210</strain>
    </source>
</reference>
<sequence length="534" mass="59862">MESSASIRLSFLFLLLSVLLVELKAAFPPPRTRAPFNTPYATGSFAFKSPLAQQYLVPQRLPGLDFSIQHSYAGRMNISVNPRQAAQMFFWFIPADDVRGSRDLTIWANGDACSRLVGAFQANGPITMNQGRVKPTKNPHSWTRSSHMLYLDIPLNVGFSRGRVAQRSSDDIAGFVFNFLIAFLKVFPEMEGLNLYSKPGWHAYSGTYISYAADKIYAYQSQLTLKLQGILLVNAFISTSTLQQHVPIASYVVENNNAFKFDAAQLRKLQETDRECGFSDYLINVGLSLDNQYAPIIYQPKDLLLLIQNLHYPPRGPFPDVTKALDPTRPAQFRDQCLIYMQMFEESSPDMNLWNIHDRPGMSDPNYTKFVYPGRADVQRAFNVAGSRHWASCGDIGQVGSFKNIADKHTGMIVLRAPIRYFQTETRPTCHFKGLAQCDQRSKRVVIAHGILDATLLTDGVKLAIQSMNWGGEQGFQQPINSEFVVAGTPSGKYHTERGLTFVEVTQSGSVIPHDYGQAGLEIFEYLLGRRPTP</sequence>
<evidence type="ECO:0000256" key="4">
    <source>
        <dbReference type="ARBA" id="ARBA00022801"/>
    </source>
</evidence>
<dbReference type="VEuPathDB" id="FungiDB:PSHT_03291"/>
<dbReference type="Gene3D" id="3.40.50.1820">
    <property type="entry name" value="alpha/beta hydrolase"/>
    <property type="match status" value="1"/>
</dbReference>
<organism evidence="7 8">
    <name type="scientific">Puccinia striiformis</name>
    <dbReference type="NCBI Taxonomy" id="27350"/>
    <lineage>
        <taxon>Eukaryota</taxon>
        <taxon>Fungi</taxon>
        <taxon>Dikarya</taxon>
        <taxon>Basidiomycota</taxon>
        <taxon>Pucciniomycotina</taxon>
        <taxon>Pucciniomycetes</taxon>
        <taxon>Pucciniales</taxon>
        <taxon>Pucciniaceae</taxon>
        <taxon>Puccinia</taxon>
    </lineage>
</organism>
<keyword evidence="6" id="KW-0732">Signal</keyword>
<keyword evidence="5" id="KW-0325">Glycoprotein</keyword>
<dbReference type="GO" id="GO:0004185">
    <property type="term" value="F:serine-type carboxypeptidase activity"/>
    <property type="evidence" value="ECO:0007669"/>
    <property type="project" value="InterPro"/>
</dbReference>
<name>A0A2S4VSH6_9BASI</name>
<evidence type="ECO:0000256" key="5">
    <source>
        <dbReference type="ARBA" id="ARBA00023180"/>
    </source>
</evidence>
<feature type="chain" id="PRO_5015595920" evidence="6">
    <location>
        <begin position="27"/>
        <end position="534"/>
    </location>
</feature>
<evidence type="ECO:0000256" key="1">
    <source>
        <dbReference type="ARBA" id="ARBA00009431"/>
    </source>
</evidence>